<dbReference type="NCBIfam" id="TIGR00731">
    <property type="entry name" value="bL25_bact_ctc"/>
    <property type="match status" value="1"/>
</dbReference>
<comment type="subunit">
    <text evidence="5">Part of the 50S ribosomal subunit; part of the 5S rRNA/L5/L18/L25 subcomplex. Contacts the 5S rRNA. Binds to the 5S rRNA independently of L5 and L18.</text>
</comment>
<gene>
    <name evidence="5" type="primary">rplY</name>
    <name evidence="5" type="synonym">ctc</name>
    <name evidence="9" type="ORF">A2931_00430</name>
</gene>
<name>A0A1G2EVB7_9BACT</name>
<evidence type="ECO:0000256" key="3">
    <source>
        <dbReference type="ARBA" id="ARBA00022980"/>
    </source>
</evidence>
<evidence type="ECO:0000259" key="7">
    <source>
        <dbReference type="Pfam" id="PF01386"/>
    </source>
</evidence>
<dbReference type="CDD" id="cd00495">
    <property type="entry name" value="Ribosomal_L25_TL5_CTC"/>
    <property type="match status" value="1"/>
</dbReference>
<dbReference type="InterPro" id="IPR029751">
    <property type="entry name" value="Ribosomal_L25_dom"/>
</dbReference>
<evidence type="ECO:0000256" key="5">
    <source>
        <dbReference type="HAMAP-Rule" id="MF_01334"/>
    </source>
</evidence>
<evidence type="ECO:0000256" key="4">
    <source>
        <dbReference type="ARBA" id="ARBA00023274"/>
    </source>
</evidence>
<dbReference type="InterPro" id="IPR020930">
    <property type="entry name" value="Ribosomal_uL5_bac-type"/>
</dbReference>
<feature type="compositionally biased region" description="Basic and acidic residues" evidence="6">
    <location>
        <begin position="218"/>
        <end position="233"/>
    </location>
</feature>
<evidence type="ECO:0000256" key="1">
    <source>
        <dbReference type="ARBA" id="ARBA00022730"/>
    </source>
</evidence>
<dbReference type="GO" id="GO:0022625">
    <property type="term" value="C:cytosolic large ribosomal subunit"/>
    <property type="evidence" value="ECO:0007669"/>
    <property type="project" value="TreeGrafter"/>
</dbReference>
<keyword evidence="3 5" id="KW-0689">Ribosomal protein</keyword>
<evidence type="ECO:0000256" key="2">
    <source>
        <dbReference type="ARBA" id="ARBA00022884"/>
    </source>
</evidence>
<dbReference type="InterPro" id="IPR011035">
    <property type="entry name" value="Ribosomal_bL25/Gln-tRNA_synth"/>
</dbReference>
<evidence type="ECO:0000313" key="10">
    <source>
        <dbReference type="Proteomes" id="UP000177486"/>
    </source>
</evidence>
<keyword evidence="1 5" id="KW-0699">rRNA-binding</keyword>
<dbReference type="EMBL" id="MHMQ01000032">
    <property type="protein sequence ID" value="OGZ29754.1"/>
    <property type="molecule type" value="Genomic_DNA"/>
</dbReference>
<comment type="function">
    <text evidence="5">This is one of the proteins that binds to the 5S RNA in the ribosome where it forms part of the central protuberance.</text>
</comment>
<dbReference type="Pfam" id="PF01386">
    <property type="entry name" value="Ribosomal_L25p"/>
    <property type="match status" value="1"/>
</dbReference>
<dbReference type="SUPFAM" id="SSF50715">
    <property type="entry name" value="Ribosomal protein L25-like"/>
    <property type="match status" value="1"/>
</dbReference>
<dbReference type="Gene3D" id="2.170.120.20">
    <property type="entry name" value="Ribosomal protein L25, beta domain"/>
    <property type="match status" value="1"/>
</dbReference>
<dbReference type="GO" id="GO:0003735">
    <property type="term" value="F:structural constituent of ribosome"/>
    <property type="evidence" value="ECO:0007669"/>
    <property type="project" value="InterPro"/>
</dbReference>
<accession>A0A1G2EVB7</accession>
<dbReference type="GO" id="GO:0008097">
    <property type="term" value="F:5S rRNA binding"/>
    <property type="evidence" value="ECO:0007669"/>
    <property type="project" value="InterPro"/>
</dbReference>
<comment type="similarity">
    <text evidence="5">Belongs to the bacterial ribosomal protein bL25 family. CTC subfamily.</text>
</comment>
<keyword evidence="2 5" id="KW-0694">RNA-binding</keyword>
<dbReference type="PANTHER" id="PTHR33284">
    <property type="entry name" value="RIBOSOMAL PROTEIN L25/GLN-TRNA SYNTHETASE, ANTI-CODON-BINDING DOMAIN-CONTAINING PROTEIN"/>
    <property type="match status" value="1"/>
</dbReference>
<keyword evidence="4 5" id="KW-0687">Ribonucleoprotein</keyword>
<dbReference type="AlphaFoldDB" id="A0A1G2EVB7"/>
<dbReference type="GO" id="GO:0006412">
    <property type="term" value="P:translation"/>
    <property type="evidence" value="ECO:0007669"/>
    <property type="project" value="UniProtKB-UniRule"/>
</dbReference>
<organism evidence="9 10">
    <name type="scientific">Candidatus Niyogibacteria bacterium RIFCSPLOWO2_01_FULL_45_48</name>
    <dbReference type="NCBI Taxonomy" id="1801724"/>
    <lineage>
        <taxon>Bacteria</taxon>
        <taxon>Candidatus Niyogiibacteriota</taxon>
    </lineage>
</organism>
<evidence type="ECO:0000256" key="6">
    <source>
        <dbReference type="SAM" id="MobiDB-lite"/>
    </source>
</evidence>
<evidence type="ECO:0000313" key="9">
    <source>
        <dbReference type="EMBL" id="OGZ29754.1"/>
    </source>
</evidence>
<dbReference type="InterPro" id="IPR001021">
    <property type="entry name" value="Ribosomal_bL25_long"/>
</dbReference>
<dbReference type="Pfam" id="PF14693">
    <property type="entry name" value="Ribosomal_TL5_C"/>
    <property type="match status" value="1"/>
</dbReference>
<feature type="domain" description="Large ribosomal subunit protein bL25 beta" evidence="8">
    <location>
        <begin position="98"/>
        <end position="180"/>
    </location>
</feature>
<reference evidence="9 10" key="1">
    <citation type="journal article" date="2016" name="Nat. Commun.">
        <title>Thousands of microbial genomes shed light on interconnected biogeochemical processes in an aquifer system.</title>
        <authorList>
            <person name="Anantharaman K."/>
            <person name="Brown C.T."/>
            <person name="Hug L.A."/>
            <person name="Sharon I."/>
            <person name="Castelle C.J."/>
            <person name="Probst A.J."/>
            <person name="Thomas B.C."/>
            <person name="Singh A."/>
            <person name="Wilkins M.J."/>
            <person name="Karaoz U."/>
            <person name="Brodie E.L."/>
            <person name="Williams K.H."/>
            <person name="Hubbard S.S."/>
            <person name="Banfield J.F."/>
        </authorList>
    </citation>
    <scope>NUCLEOTIDE SEQUENCE [LARGE SCALE GENOMIC DNA]</scope>
</reference>
<dbReference type="HAMAP" id="MF_01334">
    <property type="entry name" value="Ribosomal_bL25_CTC"/>
    <property type="match status" value="1"/>
</dbReference>
<protein>
    <recommendedName>
        <fullName evidence="5">Large ribosomal subunit protein bL25</fullName>
    </recommendedName>
    <alternativeName>
        <fullName evidence="5">General stress protein CTC</fullName>
    </alternativeName>
</protein>
<comment type="caution">
    <text evidence="9">The sequence shown here is derived from an EMBL/GenBank/DDBJ whole genome shotgun (WGS) entry which is preliminary data.</text>
</comment>
<feature type="domain" description="Large ribosomal subunit protein bL25 L25" evidence="7">
    <location>
        <begin position="4"/>
        <end position="89"/>
    </location>
</feature>
<evidence type="ECO:0000259" key="8">
    <source>
        <dbReference type="Pfam" id="PF14693"/>
    </source>
</evidence>
<feature type="region of interest" description="Disordered" evidence="6">
    <location>
        <begin position="195"/>
        <end position="233"/>
    </location>
</feature>
<proteinExistence type="inferred from homology"/>
<dbReference type="Gene3D" id="2.40.240.10">
    <property type="entry name" value="Ribosomal Protein L25, Chain P"/>
    <property type="match status" value="1"/>
</dbReference>
<feature type="compositionally biased region" description="Basic and acidic residues" evidence="6">
    <location>
        <begin position="199"/>
        <end position="208"/>
    </location>
</feature>
<dbReference type="InterPro" id="IPR020056">
    <property type="entry name" value="Rbsml_bL25/Gln-tRNA_synth_N"/>
</dbReference>
<sequence>MLTLKARARAVLGKGNKTLRKKELIPAVVYGAGEPSKSIELNLKDFQKTWKEAGESGLIELEMESEKKNVLIKDVQLDPVKDLPIHADFYAVKMDRMIEAAVPIKFIGESVAVKNLGANLIRVMHELDIEALPKDLPHELEVDISGLANFDDRFLVSDLKLPTGVKVLAGPEEIIALIEEVKVAEEVPAEAPSLEGIEVVDKKGKKEEEGAESGSAETEAKPKSETVEKKTKK</sequence>
<dbReference type="InterPro" id="IPR037121">
    <property type="entry name" value="Ribosomal_bL25_C"/>
</dbReference>
<dbReference type="InterPro" id="IPR020057">
    <property type="entry name" value="Ribosomal_bL25_b-dom"/>
</dbReference>
<dbReference type="Proteomes" id="UP000177486">
    <property type="component" value="Unassembled WGS sequence"/>
</dbReference>
<dbReference type="PANTHER" id="PTHR33284:SF1">
    <property type="entry name" value="RIBOSOMAL PROTEIN L25_GLN-TRNA SYNTHETASE, ANTI-CODON-BINDING DOMAIN-CONTAINING PROTEIN"/>
    <property type="match status" value="1"/>
</dbReference>